<gene>
    <name evidence="2" type="ORF">R3P38DRAFT_3198335</name>
</gene>
<dbReference type="Pfam" id="PF14330">
    <property type="entry name" value="DUF4387"/>
    <property type="match status" value="1"/>
</dbReference>
<dbReference type="AlphaFoldDB" id="A0AAW0B351"/>
<dbReference type="InterPro" id="IPR025496">
    <property type="entry name" value="DUF4387"/>
</dbReference>
<sequence length="600" mass="64706">MANEIKIFTPIGMLGYGYDQKLFWDAVNGGVDAIIVDAGSTDSGPSKLAVGSLTVKRSAYVKDLGPFLAACHYHKTPILIGSTGGDGANSRLPEFLEIISEIVSKNGYRSMKVLTIESEIDKSLAYAGLERGTITPCGGAVPALQKTDIDAASRLVAQMGHEPYVKAMKAHPDFDIILGGRAYDPAPYAAFCIYKGIQDYGIAYHMGKIMECGALCATPKSREAIAVVRADSFDLSPLSPAARCTKVSVAGHTLYEKSRPDLLAGPGGELDLTATTYEELPDGRTVRCRGAVFRPTPYTIKLEGAKVNGYQTTFIGGVSDPILISQIDDFLEKGRAFLQETFDFPCDLKFHVYGRTDCPPFAKEIGVGGVTWAETQEQANIVASTARVYLLHAAYPAQLSTGGNLSIPIMPFGQPLGPLCEFCVYHLLPIDDPTALFPIKAHTIEGPGTVGSTPPASSDSVKSDALSKPLQAKVDPSTAAEIVKAALQPPPKPGFVYLASLASMVRSKNSGPYDVTMDVMFQTREAYDAVKKAGILTREKVREVYRVNDEDVLVCMWWEPALAWKATLKREKASGSFGESDMYACQMHVPLMYLQVPEGL</sequence>
<accession>A0AAW0B351</accession>
<evidence type="ECO:0000259" key="1">
    <source>
        <dbReference type="Pfam" id="PF14330"/>
    </source>
</evidence>
<name>A0AAW0B351_9AGAR</name>
<evidence type="ECO:0000313" key="2">
    <source>
        <dbReference type="EMBL" id="KAK7019914.1"/>
    </source>
</evidence>
<dbReference type="EMBL" id="JAWWNJ010000042">
    <property type="protein sequence ID" value="KAK7019914.1"/>
    <property type="molecule type" value="Genomic_DNA"/>
</dbReference>
<evidence type="ECO:0000313" key="3">
    <source>
        <dbReference type="Proteomes" id="UP001362999"/>
    </source>
</evidence>
<organism evidence="2 3">
    <name type="scientific">Favolaschia claudopus</name>
    <dbReference type="NCBI Taxonomy" id="2862362"/>
    <lineage>
        <taxon>Eukaryota</taxon>
        <taxon>Fungi</taxon>
        <taxon>Dikarya</taxon>
        <taxon>Basidiomycota</taxon>
        <taxon>Agaricomycotina</taxon>
        <taxon>Agaricomycetes</taxon>
        <taxon>Agaricomycetidae</taxon>
        <taxon>Agaricales</taxon>
        <taxon>Marasmiineae</taxon>
        <taxon>Mycenaceae</taxon>
        <taxon>Favolaschia</taxon>
    </lineage>
</organism>
<keyword evidence="3" id="KW-1185">Reference proteome</keyword>
<protein>
    <recommendedName>
        <fullName evidence="1">DUF4387 domain-containing protein</fullName>
    </recommendedName>
</protein>
<reference evidence="2 3" key="1">
    <citation type="journal article" date="2024" name="J Genomics">
        <title>Draft genome sequencing and assembly of Favolaschia claudopus CIRM-BRFM 2984 isolated from oak limbs.</title>
        <authorList>
            <person name="Navarro D."/>
            <person name="Drula E."/>
            <person name="Chaduli D."/>
            <person name="Cazenave R."/>
            <person name="Ahrendt S."/>
            <person name="Wang J."/>
            <person name="Lipzen A."/>
            <person name="Daum C."/>
            <person name="Barry K."/>
            <person name="Grigoriev I.V."/>
            <person name="Favel A."/>
            <person name="Rosso M.N."/>
            <person name="Martin F."/>
        </authorList>
    </citation>
    <scope>NUCLEOTIDE SEQUENCE [LARGE SCALE GENOMIC DNA]</scope>
    <source>
        <strain evidence="2 3">CIRM-BRFM 2984</strain>
    </source>
</reference>
<proteinExistence type="predicted"/>
<dbReference type="Proteomes" id="UP001362999">
    <property type="component" value="Unassembled WGS sequence"/>
</dbReference>
<comment type="caution">
    <text evidence="2">The sequence shown here is derived from an EMBL/GenBank/DDBJ whole genome shotgun (WGS) entry which is preliminary data.</text>
</comment>
<feature type="domain" description="DUF4387" evidence="1">
    <location>
        <begin position="498"/>
        <end position="594"/>
    </location>
</feature>